<dbReference type="AlphaFoldDB" id="A0AAD9H1V5"/>
<sequence>MRARTKPRPSRGISLSLSLRKKRVSERERTLLLPDPAQPTHDFDHTYYVRGGAVSGGEANSAKAASSHSFSPSAFPRQASRPDDPRRRPNGGVSMGDPPVTYVPTYLPPPPCQNNPLLFDVRKRLVALVSTPPSTSVPGTRAGA</sequence>
<protein>
    <submittedName>
        <fullName evidence="2">Uncharacterized protein</fullName>
    </submittedName>
</protein>
<feature type="region of interest" description="Disordered" evidence="1">
    <location>
        <begin position="1"/>
        <end position="108"/>
    </location>
</feature>
<accession>A0AAD9H1V5</accession>
<dbReference type="Proteomes" id="UP001232148">
    <property type="component" value="Unassembled WGS sequence"/>
</dbReference>
<gene>
    <name evidence="2" type="ORF">LX32DRAFT_337257</name>
</gene>
<evidence type="ECO:0000256" key="1">
    <source>
        <dbReference type="SAM" id="MobiDB-lite"/>
    </source>
</evidence>
<evidence type="ECO:0000313" key="3">
    <source>
        <dbReference type="Proteomes" id="UP001232148"/>
    </source>
</evidence>
<name>A0AAD9H1V5_9PEZI</name>
<keyword evidence="3" id="KW-1185">Reference proteome</keyword>
<organism evidence="2 3">
    <name type="scientific">Colletotrichum zoysiae</name>
    <dbReference type="NCBI Taxonomy" id="1216348"/>
    <lineage>
        <taxon>Eukaryota</taxon>
        <taxon>Fungi</taxon>
        <taxon>Dikarya</taxon>
        <taxon>Ascomycota</taxon>
        <taxon>Pezizomycotina</taxon>
        <taxon>Sordariomycetes</taxon>
        <taxon>Hypocreomycetidae</taxon>
        <taxon>Glomerellales</taxon>
        <taxon>Glomerellaceae</taxon>
        <taxon>Colletotrichum</taxon>
        <taxon>Colletotrichum graminicola species complex</taxon>
    </lineage>
</organism>
<reference evidence="2" key="1">
    <citation type="submission" date="2021-06" db="EMBL/GenBank/DDBJ databases">
        <title>Comparative genomics, transcriptomics and evolutionary studies reveal genomic signatures of adaptation to plant cell wall in hemibiotrophic fungi.</title>
        <authorList>
            <consortium name="DOE Joint Genome Institute"/>
            <person name="Baroncelli R."/>
            <person name="Diaz J.F."/>
            <person name="Benocci T."/>
            <person name="Peng M."/>
            <person name="Battaglia E."/>
            <person name="Haridas S."/>
            <person name="Andreopoulos W."/>
            <person name="Labutti K."/>
            <person name="Pangilinan J."/>
            <person name="Floch G.L."/>
            <person name="Makela M.R."/>
            <person name="Henrissat B."/>
            <person name="Grigoriev I.V."/>
            <person name="Crouch J.A."/>
            <person name="De Vries R.P."/>
            <person name="Sukno S.A."/>
            <person name="Thon M.R."/>
        </authorList>
    </citation>
    <scope>NUCLEOTIDE SEQUENCE</scope>
    <source>
        <strain evidence="2">MAFF235873</strain>
    </source>
</reference>
<dbReference type="EMBL" id="MU843293">
    <property type="protein sequence ID" value="KAK2020387.1"/>
    <property type="molecule type" value="Genomic_DNA"/>
</dbReference>
<proteinExistence type="predicted"/>
<evidence type="ECO:0000313" key="2">
    <source>
        <dbReference type="EMBL" id="KAK2020387.1"/>
    </source>
</evidence>
<feature type="compositionally biased region" description="Low complexity" evidence="1">
    <location>
        <begin position="59"/>
        <end position="74"/>
    </location>
</feature>
<comment type="caution">
    <text evidence="2">The sequence shown here is derived from an EMBL/GenBank/DDBJ whole genome shotgun (WGS) entry which is preliminary data.</text>
</comment>